<organism evidence="5 6">
    <name type="scientific">Azorhizobium caulinodans (strain ATCC 43989 / DSM 5975 / JCM 20966 / LMG 6465 / NBRC 14845 / NCIMB 13405 / ORS 571)</name>
    <dbReference type="NCBI Taxonomy" id="438753"/>
    <lineage>
        <taxon>Bacteria</taxon>
        <taxon>Pseudomonadati</taxon>
        <taxon>Pseudomonadota</taxon>
        <taxon>Alphaproteobacteria</taxon>
        <taxon>Hyphomicrobiales</taxon>
        <taxon>Xanthobacteraceae</taxon>
        <taxon>Azorhizobium</taxon>
    </lineage>
</organism>
<dbReference type="HOGENOM" id="CLU_037265_2_0_5"/>
<evidence type="ECO:0000256" key="4">
    <source>
        <dbReference type="RuleBase" id="RU361117"/>
    </source>
</evidence>
<reference evidence="5 6" key="3">
    <citation type="journal article" date="2008" name="BMC Genomics">
        <title>The genome of the versatile nitrogen fixer Azorhizobium caulinodans ORS571.</title>
        <authorList>
            <person name="Lee KB."/>
            <person name="Backer P.D."/>
            <person name="Aono T."/>
            <person name="Liu CT."/>
            <person name="Suzuki S."/>
            <person name="Suzuki T."/>
            <person name="Kaneko T."/>
            <person name="Yamada M."/>
            <person name="Tabata S."/>
            <person name="Kupfer D.M."/>
            <person name="Najar F.Z."/>
            <person name="Wiley G.B."/>
            <person name="Roe B."/>
            <person name="Binnewies T.T."/>
            <person name="Ussery D.W."/>
            <person name="D'Haeze W."/>
            <person name="Herder J.D."/>
            <person name="Gevers D."/>
            <person name="Vereecke D."/>
            <person name="Holsters M."/>
            <person name="Oyaizu H."/>
        </authorList>
    </citation>
    <scope>NUCLEOTIDE SEQUENCE [LARGE SCALE GENOMIC DNA]</scope>
    <source>
        <strain evidence="6">ATCC 43989 / DSM 5975 / JCM 20966 / LMG 6465 / NBRC 14845 / NCIMB 13405 / ORS 571</strain>
    </source>
</reference>
<dbReference type="KEGG" id="azc:AZC_0483"/>
<comment type="similarity">
    <text evidence="2 4">Belongs to the trehalose phosphatase family.</text>
</comment>
<dbReference type="InterPro" id="IPR044651">
    <property type="entry name" value="OTSB-like"/>
</dbReference>
<dbReference type="Gene3D" id="3.40.50.1000">
    <property type="entry name" value="HAD superfamily/HAD-like"/>
    <property type="match status" value="1"/>
</dbReference>
<evidence type="ECO:0000256" key="3">
    <source>
        <dbReference type="ARBA" id="ARBA00022801"/>
    </source>
</evidence>
<dbReference type="NCBIfam" id="TIGR01484">
    <property type="entry name" value="HAD-SF-IIB"/>
    <property type="match status" value="1"/>
</dbReference>
<protein>
    <recommendedName>
        <fullName evidence="4">Trehalose 6-phosphate phosphatase</fullName>
        <ecNumber evidence="4">3.1.3.12</ecNumber>
    </recommendedName>
</protein>
<gene>
    <name evidence="5" type="ordered locus">AZC_0483</name>
</gene>
<reference evidence="5 6" key="1">
    <citation type="journal article" date="2007" name="Appl. Environ. Microbiol.">
        <title>Rhizobial factors required for stem nodule maturation and maintenance in Sesbania rostrata-Azorhizobium caulinodans ORS571 symbiosis.</title>
        <authorList>
            <person name="Suzuki S."/>
            <person name="Aono T."/>
            <person name="Lee KB."/>
            <person name="Suzuki T."/>
            <person name="Liu CT."/>
            <person name="Miwa H."/>
            <person name="Wakao S."/>
            <person name="Iki T."/>
            <person name="Oyaizu H."/>
        </authorList>
    </citation>
    <scope>NUCLEOTIDE SEQUENCE [LARGE SCALE GENOMIC DNA]</scope>
    <source>
        <strain evidence="6">ATCC 43989 / DSM 5975 / JCM 20966 / LMG 6465 / NBRC 14845 / NCIMB 13405 / ORS 571</strain>
    </source>
</reference>
<dbReference type="PANTHER" id="PTHR43768">
    <property type="entry name" value="TREHALOSE 6-PHOSPHATE PHOSPHATASE"/>
    <property type="match status" value="1"/>
</dbReference>
<dbReference type="Gene3D" id="3.30.70.1020">
    <property type="entry name" value="Trehalose-6-phosphate phosphatase related protein, domain 2"/>
    <property type="match status" value="1"/>
</dbReference>
<dbReference type="GO" id="GO:0004805">
    <property type="term" value="F:trehalose-phosphatase activity"/>
    <property type="evidence" value="ECO:0007669"/>
    <property type="project" value="UniProtKB-EC"/>
</dbReference>
<dbReference type="RefSeq" id="WP_012169014.1">
    <property type="nucleotide sequence ID" value="NC_009937.1"/>
</dbReference>
<comment type="pathway">
    <text evidence="1 4">Glycan biosynthesis; trehalose biosynthesis.</text>
</comment>
<keyword evidence="4" id="KW-0479">Metal-binding</keyword>
<dbReference type="Pfam" id="PF02358">
    <property type="entry name" value="Trehalose_PPase"/>
    <property type="match status" value="1"/>
</dbReference>
<comment type="cofactor">
    <cofactor evidence="4">
        <name>Mg(2+)</name>
        <dbReference type="ChEBI" id="CHEBI:18420"/>
    </cofactor>
</comment>
<evidence type="ECO:0000256" key="1">
    <source>
        <dbReference type="ARBA" id="ARBA00005199"/>
    </source>
</evidence>
<dbReference type="AlphaFoldDB" id="A8IM43"/>
<evidence type="ECO:0000313" key="5">
    <source>
        <dbReference type="EMBL" id="BAF86481.1"/>
    </source>
</evidence>
<proteinExistence type="inferred from homology"/>
<sequence>MHVTSVPKEEGRPSRPDAVRLFDPRTCAFFLDVDGTLIDIAIHPDAVTVPSGLLTTLGTLKTAADGALALVSGRTVAGLDALFSPLKLAAAGVHGGEIRLTPEAPVAQQSATLPAETGTRISRLARDLDGVLMEDKGSSIAVHYRLAPQIGPDLQIALEQIVTDYPGLSLLPGRLVFEVKRAGCDKGVAVRQFMAAPGFAGRTPVFIGDDVTDEAAFAAVSQMGGIAVSVGRNLPVADLVLPEAQDVRALLATLVAQQPEE</sequence>
<dbReference type="InterPro" id="IPR023214">
    <property type="entry name" value="HAD_sf"/>
</dbReference>
<evidence type="ECO:0000256" key="2">
    <source>
        <dbReference type="ARBA" id="ARBA00008770"/>
    </source>
</evidence>
<evidence type="ECO:0000313" key="6">
    <source>
        <dbReference type="Proteomes" id="UP000000270"/>
    </source>
</evidence>
<keyword evidence="3 4" id="KW-0378">Hydrolase</keyword>
<dbReference type="Proteomes" id="UP000000270">
    <property type="component" value="Chromosome"/>
</dbReference>
<reference evidence="5 6" key="5">
    <citation type="journal article" date="2010" name="Appl. Environ. Microbiol.">
        <title>phrR-like gene praR of Azorhizobium caulinodans ORS571 is essential for symbiosis with Sesbania rostrata and is involved in expression of reb genes.</title>
        <authorList>
            <person name="Akiba N."/>
            <person name="Aono T."/>
            <person name="Toyazaki H."/>
            <person name="Sato S."/>
            <person name="Oyaizu H."/>
        </authorList>
    </citation>
    <scope>NUCLEOTIDE SEQUENCE [LARGE SCALE GENOMIC DNA]</scope>
    <source>
        <strain evidence="6">ATCC 43989 / DSM 5975 / JCM 20966 / LMG 6465 / NBRC 14845 / NCIMB 13405 / ORS 571</strain>
    </source>
</reference>
<name>A8IM43_AZOC5</name>
<dbReference type="eggNOG" id="COG1877">
    <property type="taxonomic scope" value="Bacteria"/>
</dbReference>
<keyword evidence="4" id="KW-0460">Magnesium</keyword>
<dbReference type="PANTHER" id="PTHR43768:SF3">
    <property type="entry name" value="TREHALOSE 6-PHOSPHATE PHOSPHATASE"/>
    <property type="match status" value="1"/>
</dbReference>
<dbReference type="EC" id="3.1.3.12" evidence="4"/>
<dbReference type="STRING" id="438753.AZC_0483"/>
<dbReference type="GO" id="GO:0046872">
    <property type="term" value="F:metal ion binding"/>
    <property type="evidence" value="ECO:0007669"/>
    <property type="project" value="UniProtKB-KW"/>
</dbReference>
<dbReference type="EMBL" id="AP009384">
    <property type="protein sequence ID" value="BAF86481.1"/>
    <property type="molecule type" value="Genomic_DNA"/>
</dbReference>
<comment type="function">
    <text evidence="4">Removes the phosphate from trehalose 6-phosphate to produce free trehalose.</text>
</comment>
<dbReference type="InterPro" id="IPR006379">
    <property type="entry name" value="HAD-SF_hydro_IIB"/>
</dbReference>
<dbReference type="NCBIfam" id="TIGR00685">
    <property type="entry name" value="T6PP"/>
    <property type="match status" value="1"/>
</dbReference>
<reference evidence="5 6" key="6">
    <citation type="journal article" date="2011" name="Appl. Environ. Microbiol.">
        <title>Involvement of the azorhizobial chromosome partition gene (parA) in the onset of bacteroid differentiation during Sesbania rostrata stem nodule development.</title>
        <authorList>
            <person name="Liu CT."/>
            <person name="Lee KB."/>
            <person name="Wang YS."/>
            <person name="Peng MH."/>
            <person name="Lee KT."/>
            <person name="Suzuki S."/>
            <person name="Suzuki T."/>
            <person name="Oyaizu H."/>
        </authorList>
    </citation>
    <scope>NUCLEOTIDE SEQUENCE [LARGE SCALE GENOMIC DNA]</scope>
    <source>
        <strain evidence="6">ATCC 43989 / DSM 5975 / JCM 20966 / LMG 6465 / NBRC 14845 / NCIMB 13405 / ORS 571</strain>
    </source>
</reference>
<reference evidence="5 6" key="4">
    <citation type="journal article" date="2009" name="Appl. Environ. Microbiol.">
        <title>Comparative genome-wide transcriptional profiling of Azorhizobium caulinodans ORS571 grown under free-living and symbiotic conditions.</title>
        <authorList>
            <person name="Tsukada S."/>
            <person name="Aono T."/>
            <person name="Akiba N."/>
            <person name="Lee KB."/>
            <person name="Liu CT."/>
            <person name="Toyazaki H."/>
            <person name="Oyaizu H."/>
        </authorList>
    </citation>
    <scope>NUCLEOTIDE SEQUENCE [LARGE SCALE GENOMIC DNA]</scope>
    <source>
        <strain evidence="6">ATCC 43989 / DSM 5975 / JCM 20966 / LMG 6465 / NBRC 14845 / NCIMB 13405 / ORS 571</strain>
    </source>
</reference>
<dbReference type="InterPro" id="IPR003337">
    <property type="entry name" value="Trehalose_PPase"/>
</dbReference>
<accession>A8IM43</accession>
<reference evidence="6" key="2">
    <citation type="submission" date="2007-04" db="EMBL/GenBank/DDBJ databases">
        <title>Complete genome sequence of the nitrogen-fixing bacterium Azorhizobium caulinodans ORS571.</title>
        <authorList>
            <person name="Lee K.B."/>
            <person name="Backer P.D."/>
            <person name="Aono T."/>
            <person name="Liu C.T."/>
            <person name="Suzuki S."/>
            <person name="Suzuki T."/>
            <person name="Kaneko T."/>
            <person name="Yamada M."/>
            <person name="Tabata S."/>
            <person name="Kupfer D.M."/>
            <person name="Najar F.Z."/>
            <person name="Wiley G.B."/>
            <person name="Roe B."/>
            <person name="Binnewies T."/>
            <person name="Ussery D."/>
            <person name="Vereecke D."/>
            <person name="Gevers D."/>
            <person name="Holsters M."/>
            <person name="Oyaizu H."/>
        </authorList>
    </citation>
    <scope>NUCLEOTIDE SEQUENCE [LARGE SCALE GENOMIC DNA]</scope>
    <source>
        <strain evidence="6">ATCC 43989 / DSM 5975 / JCM 20966 / LMG 6465 / NBRC 14845 / NCIMB 13405 / ORS 571</strain>
    </source>
</reference>
<dbReference type="InterPro" id="IPR036412">
    <property type="entry name" value="HAD-like_sf"/>
</dbReference>
<dbReference type="UniPathway" id="UPA00299"/>
<keyword evidence="6" id="KW-1185">Reference proteome</keyword>
<dbReference type="SUPFAM" id="SSF56784">
    <property type="entry name" value="HAD-like"/>
    <property type="match status" value="1"/>
</dbReference>
<comment type="catalytic activity">
    <reaction evidence="4">
        <text>alpha,alpha-trehalose 6-phosphate + H2O = alpha,alpha-trehalose + phosphate</text>
        <dbReference type="Rhea" id="RHEA:23420"/>
        <dbReference type="ChEBI" id="CHEBI:15377"/>
        <dbReference type="ChEBI" id="CHEBI:16551"/>
        <dbReference type="ChEBI" id="CHEBI:43474"/>
        <dbReference type="ChEBI" id="CHEBI:58429"/>
        <dbReference type="EC" id="3.1.3.12"/>
    </reaction>
</comment>
<dbReference type="GO" id="GO:0005992">
    <property type="term" value="P:trehalose biosynthetic process"/>
    <property type="evidence" value="ECO:0007669"/>
    <property type="project" value="UniProtKB-UniPathway"/>
</dbReference>